<reference evidence="6 7" key="1">
    <citation type="submission" date="2018-04" db="EMBL/GenBank/DDBJ databases">
        <title>Genomic Encyclopedia of Type Strains, Phase IV (KMG-IV): sequencing the most valuable type-strain genomes for metagenomic binning, comparative biology and taxonomic classification.</title>
        <authorList>
            <person name="Goeker M."/>
        </authorList>
    </citation>
    <scope>NUCLEOTIDE SEQUENCE [LARGE SCALE GENOMIC DNA]</scope>
    <source>
        <strain evidence="6 7">DSM 10065</strain>
    </source>
</reference>
<feature type="domain" description="HTH marR-type" evidence="5">
    <location>
        <begin position="40"/>
        <end position="172"/>
    </location>
</feature>
<dbReference type="Gene3D" id="1.10.10.10">
    <property type="entry name" value="Winged helix-like DNA-binding domain superfamily/Winged helix DNA-binding domain"/>
    <property type="match status" value="1"/>
</dbReference>
<keyword evidence="3" id="KW-0804">Transcription</keyword>
<dbReference type="InterPro" id="IPR036388">
    <property type="entry name" value="WH-like_DNA-bd_sf"/>
</dbReference>
<evidence type="ECO:0000256" key="4">
    <source>
        <dbReference type="SAM" id="MobiDB-lite"/>
    </source>
</evidence>
<dbReference type="InterPro" id="IPR000835">
    <property type="entry name" value="HTH_MarR-typ"/>
</dbReference>
<sequence length="179" mass="19735">MSKSAPSSNRQRPAASGKPAARRSQAAGYYRGTAESLDPEVSIGSVVKQLQASLTRMMDQRMAPMGLTATQWRPLALIRYHQVNTPAELSRRADIDTGAMTRALDRLEAKKFITRQRSADDRRSVRIELTEAGNAVAEQILPAIAAVLNTHLRGFTKDEVELFISMALRMLSNGEQVQP</sequence>
<feature type="region of interest" description="Disordered" evidence="4">
    <location>
        <begin position="1"/>
        <end position="29"/>
    </location>
</feature>
<dbReference type="Proteomes" id="UP000246145">
    <property type="component" value="Unassembled WGS sequence"/>
</dbReference>
<dbReference type="PANTHER" id="PTHR42756:SF1">
    <property type="entry name" value="TRANSCRIPTIONAL REPRESSOR OF EMRAB OPERON"/>
    <property type="match status" value="1"/>
</dbReference>
<feature type="compositionally biased region" description="Polar residues" evidence="4">
    <location>
        <begin position="1"/>
        <end position="11"/>
    </location>
</feature>
<keyword evidence="2 6" id="KW-0238">DNA-binding</keyword>
<dbReference type="STRING" id="1231391.GCA_000308195_02025"/>
<evidence type="ECO:0000256" key="1">
    <source>
        <dbReference type="ARBA" id="ARBA00023015"/>
    </source>
</evidence>
<dbReference type="GO" id="GO:0003700">
    <property type="term" value="F:DNA-binding transcription factor activity"/>
    <property type="evidence" value="ECO:0007669"/>
    <property type="project" value="InterPro"/>
</dbReference>
<dbReference type="OrthoDB" id="6195716at2"/>
<dbReference type="PRINTS" id="PR00598">
    <property type="entry name" value="HTHMARR"/>
</dbReference>
<dbReference type="SMART" id="SM00347">
    <property type="entry name" value="HTH_MARR"/>
    <property type="match status" value="1"/>
</dbReference>
<proteinExistence type="predicted"/>
<dbReference type="PROSITE" id="PS50995">
    <property type="entry name" value="HTH_MARR_2"/>
    <property type="match status" value="1"/>
</dbReference>
<dbReference type="PANTHER" id="PTHR42756">
    <property type="entry name" value="TRANSCRIPTIONAL REGULATOR, MARR"/>
    <property type="match status" value="1"/>
</dbReference>
<dbReference type="RefSeq" id="WP_017524380.1">
    <property type="nucleotide sequence ID" value="NZ_JACCEX010000001.1"/>
</dbReference>
<dbReference type="SUPFAM" id="SSF46785">
    <property type="entry name" value="Winged helix' DNA-binding domain"/>
    <property type="match status" value="1"/>
</dbReference>
<organism evidence="6 7">
    <name type="scientific">Pusillimonas noertemannii</name>
    <dbReference type="NCBI Taxonomy" id="305977"/>
    <lineage>
        <taxon>Bacteria</taxon>
        <taxon>Pseudomonadati</taxon>
        <taxon>Pseudomonadota</taxon>
        <taxon>Betaproteobacteria</taxon>
        <taxon>Burkholderiales</taxon>
        <taxon>Alcaligenaceae</taxon>
        <taxon>Pusillimonas</taxon>
    </lineage>
</organism>
<protein>
    <submittedName>
        <fullName evidence="6">DNA-binding MarR family transcriptional regulator</fullName>
    </submittedName>
</protein>
<evidence type="ECO:0000313" key="7">
    <source>
        <dbReference type="Proteomes" id="UP000246145"/>
    </source>
</evidence>
<dbReference type="InterPro" id="IPR036390">
    <property type="entry name" value="WH_DNA-bd_sf"/>
</dbReference>
<comment type="caution">
    <text evidence="6">The sequence shown here is derived from an EMBL/GenBank/DDBJ whole genome shotgun (WGS) entry which is preliminary data.</text>
</comment>
<keyword evidence="7" id="KW-1185">Reference proteome</keyword>
<evidence type="ECO:0000256" key="2">
    <source>
        <dbReference type="ARBA" id="ARBA00023125"/>
    </source>
</evidence>
<keyword evidence="1" id="KW-0805">Transcription regulation</keyword>
<dbReference type="EMBL" id="QEKO01000001">
    <property type="protein sequence ID" value="PVY68823.1"/>
    <property type="molecule type" value="Genomic_DNA"/>
</dbReference>
<dbReference type="GO" id="GO:0003677">
    <property type="term" value="F:DNA binding"/>
    <property type="evidence" value="ECO:0007669"/>
    <property type="project" value="UniProtKB-KW"/>
</dbReference>
<accession>A0A2U1CSI7</accession>
<evidence type="ECO:0000313" key="6">
    <source>
        <dbReference type="EMBL" id="PVY68823.1"/>
    </source>
</evidence>
<dbReference type="Pfam" id="PF01047">
    <property type="entry name" value="MarR"/>
    <property type="match status" value="1"/>
</dbReference>
<evidence type="ECO:0000259" key="5">
    <source>
        <dbReference type="PROSITE" id="PS50995"/>
    </source>
</evidence>
<gene>
    <name evidence="6" type="ORF">C7440_1235</name>
</gene>
<dbReference type="AlphaFoldDB" id="A0A2U1CSI7"/>
<evidence type="ECO:0000256" key="3">
    <source>
        <dbReference type="ARBA" id="ARBA00023163"/>
    </source>
</evidence>
<name>A0A2U1CSI7_9BURK</name>